<proteinExistence type="evidence at transcript level"/>
<dbReference type="AlphaFoldDB" id="A0A023G4W3"/>
<name>A0A023G4W3_AMBTT</name>
<organism evidence="1">
    <name type="scientific">Amblyomma triste</name>
    <name type="common">Neotropical tick</name>
    <dbReference type="NCBI Taxonomy" id="251400"/>
    <lineage>
        <taxon>Eukaryota</taxon>
        <taxon>Metazoa</taxon>
        <taxon>Ecdysozoa</taxon>
        <taxon>Arthropoda</taxon>
        <taxon>Chelicerata</taxon>
        <taxon>Arachnida</taxon>
        <taxon>Acari</taxon>
        <taxon>Parasitiformes</taxon>
        <taxon>Ixodida</taxon>
        <taxon>Ixodoidea</taxon>
        <taxon>Ixodidae</taxon>
        <taxon>Amblyomminae</taxon>
        <taxon>Amblyomma</taxon>
    </lineage>
</organism>
<reference evidence="1" key="1">
    <citation type="submission" date="2014-03" db="EMBL/GenBank/DDBJ databases">
        <title>The sialotranscriptome of Amblyomma triste, Amblyomma parvum and Amblyomma cajennense ticks, uncovered by 454-based RNA-seq.</title>
        <authorList>
            <person name="Garcia G.R."/>
            <person name="Gardinassi L.G."/>
            <person name="Ribeiro J.M."/>
            <person name="Anatriello E."/>
            <person name="Ferreira B.R."/>
            <person name="Moreira H.N."/>
            <person name="Mafra C."/>
            <person name="Olegario M.M."/>
            <person name="Szabo P.J."/>
            <person name="Miranda-Santos I.K."/>
            <person name="Maruyama S.R."/>
        </authorList>
    </citation>
    <scope>NUCLEOTIDE SEQUENCE</scope>
    <source>
        <strain evidence="1">Mato Grasso do Sul</strain>
        <tissue evidence="1">Salivary glands</tissue>
    </source>
</reference>
<evidence type="ECO:0000313" key="1">
    <source>
        <dbReference type="EMBL" id="JAC27905.1"/>
    </source>
</evidence>
<protein>
    <submittedName>
        <fullName evidence="1">Putative secreted protein</fullName>
    </submittedName>
</protein>
<dbReference type="EMBL" id="GBBM01007513">
    <property type="protein sequence ID" value="JAC27905.1"/>
    <property type="molecule type" value="mRNA"/>
</dbReference>
<sequence length="145" mass="16850">MGRSLRVPRTYIKRLFLTLTNTSLAKCNSMERRKCVYMCVVKDAVKEHVSFYIICIHTVYGQFVSPFQVESEGARYKGSDSKQNGRGIFCEVQNCEEVYNHILLDSASLQDVHIYKAKRHSRFVYSTCRHCTCNMEKHFGGRVQH</sequence>
<accession>A0A023G4W3</accession>